<feature type="transmembrane region" description="Helical" evidence="17">
    <location>
        <begin position="59"/>
        <end position="78"/>
    </location>
</feature>
<dbReference type="GO" id="GO:0008137">
    <property type="term" value="F:NADH dehydrogenase (ubiquinone) activity"/>
    <property type="evidence" value="ECO:0007669"/>
    <property type="project" value="UniProtKB-UniRule"/>
</dbReference>
<dbReference type="AlphaFoldDB" id="A0A7U3NJB8"/>
<feature type="transmembrane region" description="Helical" evidence="17">
    <location>
        <begin position="245"/>
        <end position="266"/>
    </location>
</feature>
<evidence type="ECO:0000256" key="1">
    <source>
        <dbReference type="ARBA" id="ARBA00003257"/>
    </source>
</evidence>
<organism evidence="20">
    <name type="scientific">Necremnus tutae</name>
    <dbReference type="NCBI Taxonomy" id="1615824"/>
    <lineage>
        <taxon>Eukaryota</taxon>
        <taxon>Metazoa</taxon>
        <taxon>Ecdysozoa</taxon>
        <taxon>Arthropoda</taxon>
        <taxon>Hexapoda</taxon>
        <taxon>Insecta</taxon>
        <taxon>Pterygota</taxon>
        <taxon>Neoptera</taxon>
        <taxon>Endopterygota</taxon>
        <taxon>Hymenoptera</taxon>
        <taxon>Apocrita</taxon>
        <taxon>Proctotrupomorpha</taxon>
        <taxon>Chalcidoidea</taxon>
        <taxon>Eulophidae</taxon>
        <taxon>Eulophinae</taxon>
        <taxon>Necremnus</taxon>
    </lineage>
</organism>
<reference evidence="20" key="1">
    <citation type="submission" date="2020-08" db="EMBL/GenBank/DDBJ databases">
        <title>Complete mitochondrial genome of a predominant parasitoid, Necremnus tutae (Hymenoptera: Eulophidae) of the south American tomato leafminer Tuta absoluta (Lepidoptera: Gelechiidae).</title>
        <authorList>
            <person name="Tian X."/>
            <person name="Zhang Y."/>
        </authorList>
    </citation>
    <scope>NUCLEOTIDE SEQUENCE</scope>
</reference>
<feature type="transmembrane region" description="Helical" evidence="17">
    <location>
        <begin position="111"/>
        <end position="131"/>
    </location>
</feature>
<keyword evidence="9" id="KW-1278">Translocase</keyword>
<comment type="similarity">
    <text evidence="3 17">Belongs to the complex I subunit 4 family.</text>
</comment>
<evidence type="ECO:0000256" key="10">
    <source>
        <dbReference type="ARBA" id="ARBA00022982"/>
    </source>
</evidence>
<keyword evidence="12 17" id="KW-0520">NAD</keyword>
<comment type="function">
    <text evidence="1">Core subunit of the mitochondrial membrane respiratory chain NADH dehydrogenase (Complex I) that is believed to belong to the minimal assembly required for catalysis. Complex I functions in the transfer of electrons from NADH to the respiratory chain. The immediate electron acceptor for the enzyme is believed to be ubiquinone.</text>
</comment>
<comment type="catalytic activity">
    <reaction evidence="16 17">
        <text>a ubiquinone + NADH + 5 H(+)(in) = a ubiquinol + NAD(+) + 4 H(+)(out)</text>
        <dbReference type="Rhea" id="RHEA:29091"/>
        <dbReference type="Rhea" id="RHEA-COMP:9565"/>
        <dbReference type="Rhea" id="RHEA-COMP:9566"/>
        <dbReference type="ChEBI" id="CHEBI:15378"/>
        <dbReference type="ChEBI" id="CHEBI:16389"/>
        <dbReference type="ChEBI" id="CHEBI:17976"/>
        <dbReference type="ChEBI" id="CHEBI:57540"/>
        <dbReference type="ChEBI" id="CHEBI:57945"/>
        <dbReference type="EC" id="7.1.1.2"/>
    </reaction>
</comment>
<feature type="transmembrane region" description="Helical" evidence="17">
    <location>
        <begin position="302"/>
        <end position="323"/>
    </location>
</feature>
<evidence type="ECO:0000256" key="4">
    <source>
        <dbReference type="ARBA" id="ARBA00012944"/>
    </source>
</evidence>
<dbReference type="GO" id="GO:0015990">
    <property type="term" value="P:electron transport coupled proton transport"/>
    <property type="evidence" value="ECO:0007669"/>
    <property type="project" value="TreeGrafter"/>
</dbReference>
<keyword evidence="10 17" id="KW-0249">Electron transport</keyword>
<dbReference type="GO" id="GO:0042773">
    <property type="term" value="P:ATP synthesis coupled electron transport"/>
    <property type="evidence" value="ECO:0007669"/>
    <property type="project" value="InterPro"/>
</dbReference>
<name>A0A7U3NJB8_9HYME</name>
<keyword evidence="6 17" id="KW-0813">Transport</keyword>
<dbReference type="RefSeq" id="YP_010031609.1">
    <property type="nucleotide sequence ID" value="NC_053857.1"/>
</dbReference>
<feature type="transmembrane region" description="Helical" evidence="17">
    <location>
        <begin position="213"/>
        <end position="233"/>
    </location>
</feature>
<feature type="transmembrane region" description="Helical" evidence="17">
    <location>
        <begin position="273"/>
        <end position="296"/>
    </location>
</feature>
<evidence type="ECO:0000256" key="3">
    <source>
        <dbReference type="ARBA" id="ARBA00009025"/>
    </source>
</evidence>
<comment type="subcellular location">
    <subcellularLocation>
        <location evidence="2 17">Mitochondrion membrane</location>
        <topology evidence="2 17">Multi-pass membrane protein</topology>
    </subcellularLocation>
</comment>
<feature type="transmembrane region" description="Helical" evidence="17">
    <location>
        <begin position="420"/>
        <end position="438"/>
    </location>
</feature>
<dbReference type="EC" id="7.1.1.2" evidence="4 17"/>
<evidence type="ECO:0000259" key="18">
    <source>
        <dbReference type="Pfam" id="PF00361"/>
    </source>
</evidence>
<proteinExistence type="inferred from homology"/>
<dbReference type="InterPro" id="IPR003918">
    <property type="entry name" value="NADH_UbQ_OxRdtase"/>
</dbReference>
<keyword evidence="14 17" id="KW-0496">Mitochondrion</keyword>
<dbReference type="GO" id="GO:0048039">
    <property type="term" value="F:ubiquinone binding"/>
    <property type="evidence" value="ECO:0007669"/>
    <property type="project" value="TreeGrafter"/>
</dbReference>
<evidence type="ECO:0000259" key="19">
    <source>
        <dbReference type="Pfam" id="PF01059"/>
    </source>
</evidence>
<keyword evidence="8 17" id="KW-0812">Transmembrane</keyword>
<feature type="transmembrane region" description="Helical" evidence="17">
    <location>
        <begin position="87"/>
        <end position="105"/>
    </location>
</feature>
<geneLocation type="mitochondrion" evidence="20"/>
<dbReference type="GO" id="GO:0003954">
    <property type="term" value="F:NADH dehydrogenase activity"/>
    <property type="evidence" value="ECO:0007669"/>
    <property type="project" value="TreeGrafter"/>
</dbReference>
<evidence type="ECO:0000256" key="9">
    <source>
        <dbReference type="ARBA" id="ARBA00022967"/>
    </source>
</evidence>
<feature type="domain" description="NADH:ubiquinone oxidoreductase chain 4 N-terminal" evidence="19">
    <location>
        <begin position="1"/>
        <end position="102"/>
    </location>
</feature>
<evidence type="ECO:0000256" key="2">
    <source>
        <dbReference type="ARBA" id="ARBA00004225"/>
    </source>
</evidence>
<dbReference type="CTD" id="4538"/>
<dbReference type="Pfam" id="PF00361">
    <property type="entry name" value="Proton_antipo_M"/>
    <property type="match status" value="1"/>
</dbReference>
<evidence type="ECO:0000256" key="13">
    <source>
        <dbReference type="ARBA" id="ARBA00023075"/>
    </source>
</evidence>
<evidence type="ECO:0000256" key="11">
    <source>
        <dbReference type="ARBA" id="ARBA00022989"/>
    </source>
</evidence>
<keyword evidence="15 17" id="KW-0472">Membrane</keyword>
<sequence>MMKMMMFLILLIFPSIFMMNSLLNLFMFNSLIILMFFIMFMFNYNNLWMSIYSIMGLDFYSFSMLLLSIWIISLMYLVSNNIKNSNYFSLLLLMLLMVLILSFMMMNYFMFYLFFEISLIPTFLLIMGWGYQPERMNAGMYMMLYTMFASLPLLIIVFYLYNYFYSLNYFFMKNMMFNEEMGYMFIFMILAFLIKLPMFMFHMWLPKAHVEAPVSGSMILAGVMLKLGGYGIFRSMNMMFNLMVKYNIFIIIISLIGMIILSGVCLRQYDMKLLVAYSSVVHMGMMLMSLMMLNYWGVLGSLMMMIGHGFCSPLMFVMVNYFYERSNSRSMLINKGLIYFFPSMMLWWFMICIANMSAPISLNLLSELVMIPVILNFSMKIMIMLMIGMFISASYSLYLFSYSMHGKFNSYLNKMFPMKIWEYFIVMMHWIPLNFFILKLDIFI</sequence>
<evidence type="ECO:0000256" key="5">
    <source>
        <dbReference type="ARBA" id="ARBA00021006"/>
    </source>
</evidence>
<keyword evidence="13 17" id="KW-0830">Ubiquinone</keyword>
<dbReference type="InterPro" id="IPR000260">
    <property type="entry name" value="NADH4_N"/>
</dbReference>
<evidence type="ECO:0000256" key="12">
    <source>
        <dbReference type="ARBA" id="ARBA00023027"/>
    </source>
</evidence>
<dbReference type="Pfam" id="PF01059">
    <property type="entry name" value="Oxidored_q5_N"/>
    <property type="match status" value="1"/>
</dbReference>
<feature type="transmembrane region" description="Helical" evidence="17">
    <location>
        <begin position="181"/>
        <end position="201"/>
    </location>
</feature>
<evidence type="ECO:0000256" key="16">
    <source>
        <dbReference type="ARBA" id="ARBA00049551"/>
    </source>
</evidence>
<evidence type="ECO:0000256" key="17">
    <source>
        <dbReference type="RuleBase" id="RU003297"/>
    </source>
</evidence>
<evidence type="ECO:0000256" key="6">
    <source>
        <dbReference type="ARBA" id="ARBA00022448"/>
    </source>
</evidence>
<evidence type="ECO:0000256" key="7">
    <source>
        <dbReference type="ARBA" id="ARBA00022660"/>
    </source>
</evidence>
<evidence type="ECO:0000313" key="20">
    <source>
        <dbReference type="EMBL" id="QOV03004.1"/>
    </source>
</evidence>
<feature type="transmembrane region" description="Helical" evidence="17">
    <location>
        <begin position="7"/>
        <end position="39"/>
    </location>
</feature>
<dbReference type="PANTHER" id="PTHR43507:SF20">
    <property type="entry name" value="NADH-UBIQUINONE OXIDOREDUCTASE CHAIN 4"/>
    <property type="match status" value="1"/>
</dbReference>
<evidence type="ECO:0000256" key="14">
    <source>
        <dbReference type="ARBA" id="ARBA00023128"/>
    </source>
</evidence>
<gene>
    <name evidence="20" type="primary">ND4</name>
</gene>
<dbReference type="PRINTS" id="PR01437">
    <property type="entry name" value="NUOXDRDTASE4"/>
</dbReference>
<evidence type="ECO:0000256" key="15">
    <source>
        <dbReference type="ARBA" id="ARBA00023136"/>
    </source>
</evidence>
<feature type="transmembrane region" description="Helical" evidence="17">
    <location>
        <begin position="143"/>
        <end position="161"/>
    </location>
</feature>
<feature type="domain" description="NADH:quinone oxidoreductase/Mrp antiporter transmembrane" evidence="18">
    <location>
        <begin position="107"/>
        <end position="391"/>
    </location>
</feature>
<dbReference type="GeneID" id="63376682"/>
<comment type="function">
    <text evidence="17">Core subunit of the mitochondrial membrane respiratory chain NADH dehydrogenase (Complex I) which catalyzes electron transfer from NADH through the respiratory chain, using ubiquinone as an electron acceptor. Essential for the catalytic activity and assembly of complex I.</text>
</comment>
<keyword evidence="11 17" id="KW-1133">Transmembrane helix</keyword>
<dbReference type="InterPro" id="IPR001750">
    <property type="entry name" value="ND/Mrp_TM"/>
</dbReference>
<keyword evidence="7 17" id="KW-0679">Respiratory chain</keyword>
<accession>A0A7U3NJB8</accession>
<evidence type="ECO:0000256" key="8">
    <source>
        <dbReference type="ARBA" id="ARBA00022692"/>
    </source>
</evidence>
<dbReference type="PANTHER" id="PTHR43507">
    <property type="entry name" value="NADH-UBIQUINONE OXIDOREDUCTASE CHAIN 4"/>
    <property type="match status" value="1"/>
</dbReference>
<dbReference type="GO" id="GO:0031966">
    <property type="term" value="C:mitochondrial membrane"/>
    <property type="evidence" value="ECO:0007669"/>
    <property type="project" value="UniProtKB-SubCell"/>
</dbReference>
<protein>
    <recommendedName>
        <fullName evidence="5 17">NADH-ubiquinone oxidoreductase chain 4</fullName>
        <ecNumber evidence="4 17">7.1.1.2</ecNumber>
    </recommendedName>
</protein>
<feature type="transmembrane region" description="Helical" evidence="17">
    <location>
        <begin position="377"/>
        <end position="400"/>
    </location>
</feature>
<feature type="transmembrane region" description="Helical" evidence="17">
    <location>
        <begin position="344"/>
        <end position="365"/>
    </location>
</feature>
<dbReference type="EMBL" id="MT916846">
    <property type="protein sequence ID" value="QOV03004.1"/>
    <property type="molecule type" value="Genomic_DNA"/>
</dbReference>